<dbReference type="GO" id="GO:0140097">
    <property type="term" value="F:catalytic activity, acting on DNA"/>
    <property type="evidence" value="ECO:0007669"/>
    <property type="project" value="UniProtKB-ARBA"/>
</dbReference>
<dbReference type="SUPFAM" id="SSF52540">
    <property type="entry name" value="P-loop containing nucleoside triphosphate hydrolases"/>
    <property type="match status" value="1"/>
</dbReference>
<evidence type="ECO:0000256" key="2">
    <source>
        <dbReference type="ARBA" id="ARBA00022801"/>
    </source>
</evidence>
<keyword evidence="5" id="KW-0175">Coiled coil</keyword>
<dbReference type="PROSITE" id="PS51194">
    <property type="entry name" value="HELICASE_CTER"/>
    <property type="match status" value="1"/>
</dbReference>
<protein>
    <submittedName>
        <fullName evidence="8">DUF3883 domain-containing protein</fullName>
    </submittedName>
</protein>
<keyword evidence="1" id="KW-0547">Nucleotide-binding</keyword>
<dbReference type="SMART" id="SM00490">
    <property type="entry name" value="HELICc"/>
    <property type="match status" value="1"/>
</dbReference>
<reference evidence="8" key="1">
    <citation type="journal article" date="2020" name="mSystems">
        <title>Genome- and Community-Level Interaction Insights into Carbon Utilization and Element Cycling Functions of Hydrothermarchaeota in Hydrothermal Sediment.</title>
        <authorList>
            <person name="Zhou Z."/>
            <person name="Liu Y."/>
            <person name="Xu W."/>
            <person name="Pan J."/>
            <person name="Luo Z.H."/>
            <person name="Li M."/>
        </authorList>
    </citation>
    <scope>NUCLEOTIDE SEQUENCE [LARGE SCALE GENOMIC DNA]</scope>
    <source>
        <strain evidence="8">SpSt-110</strain>
    </source>
</reference>
<organism evidence="8">
    <name type="scientific">Thermogladius calderae</name>
    <dbReference type="NCBI Taxonomy" id="1200300"/>
    <lineage>
        <taxon>Archaea</taxon>
        <taxon>Thermoproteota</taxon>
        <taxon>Thermoprotei</taxon>
        <taxon>Desulfurococcales</taxon>
        <taxon>Desulfurococcaceae</taxon>
        <taxon>Thermogladius</taxon>
    </lineage>
</organism>
<keyword evidence="4" id="KW-0067">ATP-binding</keyword>
<keyword evidence="2" id="KW-0378">Hydrolase</keyword>
<evidence type="ECO:0000256" key="5">
    <source>
        <dbReference type="SAM" id="Coils"/>
    </source>
</evidence>
<evidence type="ECO:0000259" key="7">
    <source>
        <dbReference type="PROSITE" id="PS51194"/>
    </source>
</evidence>
<evidence type="ECO:0000313" key="8">
    <source>
        <dbReference type="EMBL" id="HHP68375.1"/>
    </source>
</evidence>
<evidence type="ECO:0000256" key="3">
    <source>
        <dbReference type="ARBA" id="ARBA00022806"/>
    </source>
</evidence>
<feature type="domain" description="Helicase ATP-binding" evidence="6">
    <location>
        <begin position="58"/>
        <end position="240"/>
    </location>
</feature>
<dbReference type="Gene3D" id="3.40.50.300">
    <property type="entry name" value="P-loop containing nucleotide triphosphate hydrolases"/>
    <property type="match status" value="1"/>
</dbReference>
<accession>A0A7J3Y0P8</accession>
<feature type="coiled-coil region" evidence="5">
    <location>
        <begin position="674"/>
        <end position="705"/>
    </location>
</feature>
<dbReference type="Gene3D" id="3.40.50.10810">
    <property type="entry name" value="Tandem AAA-ATPase domain"/>
    <property type="match status" value="1"/>
</dbReference>
<dbReference type="CDD" id="cd18011">
    <property type="entry name" value="DEXDc_RapA"/>
    <property type="match status" value="1"/>
</dbReference>
<keyword evidence="3" id="KW-0347">Helicase</keyword>
<evidence type="ECO:0000256" key="1">
    <source>
        <dbReference type="ARBA" id="ARBA00022741"/>
    </source>
</evidence>
<dbReference type="SMART" id="SM00487">
    <property type="entry name" value="DEXDc"/>
    <property type="match status" value="1"/>
</dbReference>
<dbReference type="PROSITE" id="PS51192">
    <property type="entry name" value="HELICASE_ATP_BIND_1"/>
    <property type="match status" value="1"/>
</dbReference>
<dbReference type="InterPro" id="IPR027417">
    <property type="entry name" value="P-loop_NTPase"/>
</dbReference>
<dbReference type="InterPro" id="IPR001650">
    <property type="entry name" value="Helicase_C-like"/>
</dbReference>
<proteinExistence type="predicted"/>
<dbReference type="GO" id="GO:0004386">
    <property type="term" value="F:helicase activity"/>
    <property type="evidence" value="ECO:0007669"/>
    <property type="project" value="UniProtKB-KW"/>
</dbReference>
<dbReference type="InterPro" id="IPR024975">
    <property type="entry name" value="NOV_C"/>
</dbReference>
<feature type="domain" description="Helicase C-terminal" evidence="7">
    <location>
        <begin position="470"/>
        <end position="633"/>
    </location>
</feature>
<dbReference type="Pfam" id="PF00176">
    <property type="entry name" value="SNF2-rel_dom"/>
    <property type="match status" value="1"/>
</dbReference>
<dbReference type="CDD" id="cd18793">
    <property type="entry name" value="SF2_C_SNF"/>
    <property type="match status" value="1"/>
</dbReference>
<dbReference type="InterPro" id="IPR038718">
    <property type="entry name" value="SNF2-like_sf"/>
</dbReference>
<dbReference type="InterPro" id="IPR014001">
    <property type="entry name" value="Helicase_ATP-bd"/>
</dbReference>
<dbReference type="GO" id="GO:0005524">
    <property type="term" value="F:ATP binding"/>
    <property type="evidence" value="ECO:0007669"/>
    <property type="project" value="UniProtKB-KW"/>
</dbReference>
<dbReference type="InterPro" id="IPR057342">
    <property type="entry name" value="DEXDc_RapA"/>
</dbReference>
<dbReference type="GO" id="GO:0016787">
    <property type="term" value="F:hydrolase activity"/>
    <property type="evidence" value="ECO:0007669"/>
    <property type="project" value="UniProtKB-KW"/>
</dbReference>
<sequence>MPLDDESLRGLLRLVLEPLLVYNPFLLLYYNPLTIPPGPEIPLTRYYNYLHQIAIYLDALPRRRVRVLIGDEVGLGKTIEAIRLIKYLISVGEAKKILIIAPRSLIRQWLHYEIRELMYAPGVLRVLSRRSIDELMRQGFDGDRLLVLLAPMDLVKRGSLDKHAKGAYKPYYEYVSSVKWDLIVIDEAHHIGFTSPRESMRTERLRPLCERAKHLILLSATPSRGTHRDMLRRISLLVPEVSSKLRQIEKNPSLRKKFYEDVSDLFVYRRTKEQVNGLESKRVFTSLNSFLALVRLSEYRGLYEELGRFTGELLQHLDTQGSVLLKIIILKRALSSPHAFLKTFTRVMEKQGPPPGIKVSDRMIEGNPDVLVEAVLSYNLSSIPRQLHERALALLDKFTALYQEGDPAFKALAHLLHYVATGSKELPQELRGDYIVFSEYKDTVKYLYEKLVGFFESRGFKPDQGLKQEVVEKSLKGIEERGLSPRNLGKYRALIWDSMEILVGRGIWILVAKLSSENLDFAYLLPVVVEAVDILKPQRALKILLSTDVASEGLNLQDFNVVVNYETPWSPVKREQRIGRVYRLRQLRNCSVVDFVRDTKVEYEFYMKLLYKLLNILDQRLVLKPVESILELYVLRDYGGEYLAINEESVGSALVTLYEKYARYPEQRYLDEALDRAYRELLEKLREYKDIAEELSSKLSNLDRLPGAIKDYTGCNNQDEFANTINAAVEAFLGRWTRDPPRALRELYEYAFDPRGGRMPLLLVVDEPGFPGGWLGVVDLMIDGVVRYSTPVLVYGDGDNKKICLGLDVLKWLAEKLREGVLRVVDLGVEGLSADMERLEKVKWEIARKLNQVVEANLRRKERDLEKLLGVNIGSVGFFEPRLRPMAVRLMGVQGAREYNEFIASLPLDTRRWMEEASVNYVAGLYEAKGCRILERNIGVEKPYDILAECPGEGGVERLFIEVKSHLGQVLVAELTEPETEFAEANPRNYVVCNVAGLADKEPEYWTTICGVYADLPKTIIKATREERRARIIFKP</sequence>
<evidence type="ECO:0000259" key="6">
    <source>
        <dbReference type="PROSITE" id="PS51192"/>
    </source>
</evidence>
<dbReference type="InterPro" id="IPR000330">
    <property type="entry name" value="SNF2_N"/>
</dbReference>
<dbReference type="EMBL" id="DRYK01000081">
    <property type="protein sequence ID" value="HHP68375.1"/>
    <property type="molecule type" value="Genomic_DNA"/>
</dbReference>
<comment type="caution">
    <text evidence="8">The sequence shown here is derived from an EMBL/GenBank/DDBJ whole genome shotgun (WGS) entry which is preliminary data.</text>
</comment>
<dbReference type="PANTHER" id="PTHR45766">
    <property type="entry name" value="DNA ANNEALING HELICASE AND ENDONUCLEASE ZRANB3 FAMILY MEMBER"/>
    <property type="match status" value="1"/>
</dbReference>
<gene>
    <name evidence="8" type="ORF">ENM60_06325</name>
</gene>
<name>A0A7J3Y0P8_9CREN</name>
<dbReference type="InterPro" id="IPR049730">
    <property type="entry name" value="SNF2/RAD54-like_C"/>
</dbReference>
<evidence type="ECO:0000256" key="4">
    <source>
        <dbReference type="ARBA" id="ARBA00022840"/>
    </source>
</evidence>
<dbReference type="Pfam" id="PF13020">
    <property type="entry name" value="NOV_C"/>
    <property type="match status" value="1"/>
</dbReference>
<dbReference type="PANTHER" id="PTHR45766:SF6">
    <property type="entry name" value="SWI_SNF-RELATED MATRIX-ASSOCIATED ACTIN-DEPENDENT REGULATOR OF CHROMATIN SUBFAMILY A-LIKE PROTEIN 1"/>
    <property type="match status" value="1"/>
</dbReference>
<dbReference type="AlphaFoldDB" id="A0A7J3Y0P8"/>
<dbReference type="Pfam" id="PF00271">
    <property type="entry name" value="Helicase_C"/>
    <property type="match status" value="1"/>
</dbReference>